<dbReference type="Pfam" id="PF00583">
    <property type="entry name" value="Acetyltransf_1"/>
    <property type="match status" value="2"/>
</dbReference>
<feature type="binding site" evidence="4">
    <location>
        <begin position="289"/>
        <end position="294"/>
    </location>
    <ligand>
        <name>acetyl-CoA</name>
        <dbReference type="ChEBI" id="CHEBI:57288"/>
        <label>2</label>
    </ligand>
</feature>
<dbReference type="SUPFAM" id="SSF55729">
    <property type="entry name" value="Acyl-CoA N-acyltransferases (Nat)"/>
    <property type="match status" value="1"/>
</dbReference>
<evidence type="ECO:0000313" key="7">
    <source>
        <dbReference type="Proteomes" id="UP001058626"/>
    </source>
</evidence>
<sequence length="320" mass="34384">MTAGQWRSHLTDDQQRQVRDLVTVATQVDGVAPVGEQVLRELAQQRAEHLLVEDQSPGKSAIGYLNLSPAHGADAAMAELVVHPQARRRGIATAMVRAALAKTGGRNQFWAHGTLAPARATASALGLTPVRELGQMRRSLRQLPEPVIPNGLQIRTYAGTEDDAELLRVNNAAFAYHPEQGGWTEADLAERRGEPWFDPAGLFLALEGSEGAEDSPSGQPRLLGFHWTKIHLDDPGLGEVYVLGVDPAAQGRGLGRTLTMIGLRSLAQRLGDRDLGHESTVMLYVESDNIAAVRTYQGLGFSTHSVDTAYALAAPDAALA</sequence>
<dbReference type="InterPro" id="IPR017813">
    <property type="entry name" value="Mycothiol_AcTrfase"/>
</dbReference>
<evidence type="ECO:0000256" key="3">
    <source>
        <dbReference type="ARBA" id="ARBA00023315"/>
    </source>
</evidence>
<dbReference type="EC" id="2.3.1.189" evidence="4"/>
<feature type="binding site" evidence="4">
    <location>
        <begin position="243"/>
        <end position="245"/>
    </location>
    <ligand>
        <name>acetyl-CoA</name>
        <dbReference type="ChEBI" id="CHEBI:57288"/>
        <label>2</label>
    </ligand>
</feature>
<dbReference type="PANTHER" id="PTHR43617:SF31">
    <property type="entry name" value="MYCOTHIOL ACETYLTRANSFERASE"/>
    <property type="match status" value="1"/>
</dbReference>
<proteinExistence type="inferred from homology"/>
<evidence type="ECO:0000259" key="5">
    <source>
        <dbReference type="PROSITE" id="PS51186"/>
    </source>
</evidence>
<feature type="binding site" evidence="4">
    <location>
        <position position="284"/>
    </location>
    <ligand>
        <name>1D-myo-inositol 2-(L-cysteinylamino)-2-deoxy-alpha-D-glucopyranoside</name>
        <dbReference type="ChEBI" id="CHEBI:58887"/>
    </ligand>
</feature>
<dbReference type="InterPro" id="IPR050276">
    <property type="entry name" value="MshD_Acetyltransferase"/>
</dbReference>
<dbReference type="GO" id="GO:0035447">
    <property type="term" value="F:mycothiol synthase activity"/>
    <property type="evidence" value="ECO:0007669"/>
    <property type="project" value="UniProtKB-UniRule"/>
</dbReference>
<accession>A0A9N7QPZ6</accession>
<dbReference type="AlphaFoldDB" id="A0A9N7QPZ6"/>
<dbReference type="Proteomes" id="UP001058626">
    <property type="component" value="Chromosome"/>
</dbReference>
<dbReference type="PANTHER" id="PTHR43617">
    <property type="entry name" value="L-AMINO ACID N-ACETYLTRANSFERASE"/>
    <property type="match status" value="1"/>
</dbReference>
<feature type="binding site" evidence="4">
    <location>
        <begin position="80"/>
        <end position="82"/>
    </location>
    <ligand>
        <name>acetyl-CoA</name>
        <dbReference type="ChEBI" id="CHEBI:57288"/>
        <label>1</label>
    </ligand>
</feature>
<dbReference type="PROSITE" id="PS51186">
    <property type="entry name" value="GNAT"/>
    <property type="match status" value="2"/>
</dbReference>
<feature type="domain" description="N-acetyltransferase" evidence="5">
    <location>
        <begin position="8"/>
        <end position="141"/>
    </location>
</feature>
<dbReference type="EMBL" id="AP026367">
    <property type="protein sequence ID" value="BDN84784.1"/>
    <property type="molecule type" value="Genomic_DNA"/>
</dbReference>
<keyword evidence="2 4" id="KW-0677">Repeat</keyword>
<dbReference type="RefSeq" id="WP_036426238.1">
    <property type="nucleotide sequence ID" value="NZ_AP026367.1"/>
</dbReference>
<dbReference type="PIRSF" id="PIRSF021524">
    <property type="entry name" value="MSH_acetyltransferase"/>
    <property type="match status" value="1"/>
</dbReference>
<dbReference type="NCBIfam" id="TIGR03448">
    <property type="entry name" value="mycothiol_MshD"/>
    <property type="match status" value="1"/>
</dbReference>
<keyword evidence="7" id="KW-1185">Reference proteome</keyword>
<dbReference type="HAMAP" id="MF_01698">
    <property type="entry name" value="MshD"/>
    <property type="match status" value="1"/>
</dbReference>
<comment type="catalytic activity">
    <reaction evidence="4">
        <text>1D-myo-inositol 2-(L-cysteinylamino)-2-deoxy-alpha-D-glucopyranoside + acetyl-CoA = mycothiol + CoA + H(+)</text>
        <dbReference type="Rhea" id="RHEA:26172"/>
        <dbReference type="ChEBI" id="CHEBI:15378"/>
        <dbReference type="ChEBI" id="CHEBI:16768"/>
        <dbReference type="ChEBI" id="CHEBI:57287"/>
        <dbReference type="ChEBI" id="CHEBI:57288"/>
        <dbReference type="ChEBI" id="CHEBI:58887"/>
        <dbReference type="EC" id="2.3.1.189"/>
    </reaction>
</comment>
<feature type="domain" description="N-acetyltransferase" evidence="5">
    <location>
        <begin position="152"/>
        <end position="320"/>
    </location>
</feature>
<name>A0A9N7QPZ6_9MYCO</name>
<dbReference type="InterPro" id="IPR000182">
    <property type="entry name" value="GNAT_dom"/>
</dbReference>
<comment type="function">
    <text evidence="4">Catalyzes the transfer of acetyl from acetyl-CoA to desacetylmycothiol (Cys-GlcN-Ins) to form mycothiol.</text>
</comment>
<feature type="binding site" evidence="4">
    <location>
        <position position="239"/>
    </location>
    <ligand>
        <name>1D-myo-inositol 2-(L-cysteinylamino)-2-deoxy-alpha-D-glucopyranoside</name>
        <dbReference type="ChEBI" id="CHEBI:58887"/>
    </ligand>
</feature>
<feature type="binding site" evidence="4">
    <location>
        <position position="179"/>
    </location>
    <ligand>
        <name>1D-myo-inositol 2-(L-cysteinylamino)-2-deoxy-alpha-D-glucopyranoside</name>
        <dbReference type="ChEBI" id="CHEBI:58887"/>
    </ligand>
</feature>
<evidence type="ECO:0000313" key="6">
    <source>
        <dbReference type="EMBL" id="BDN84784.1"/>
    </source>
</evidence>
<keyword evidence="1 4" id="KW-0808">Transferase</keyword>
<evidence type="ECO:0000256" key="1">
    <source>
        <dbReference type="ARBA" id="ARBA00022679"/>
    </source>
</evidence>
<feature type="binding site" evidence="4">
    <location>
        <position position="229"/>
    </location>
    <ligand>
        <name>1D-myo-inositol 2-(L-cysteinylamino)-2-deoxy-alpha-D-glucopyranoside</name>
        <dbReference type="ChEBI" id="CHEBI:58887"/>
    </ligand>
</feature>
<comment type="similarity">
    <text evidence="4">Belongs to the acetyltransferase family. MshD subfamily.</text>
</comment>
<organism evidence="6 7">
    <name type="scientific">Mycobacterium pseudoshottsii</name>
    <dbReference type="NCBI Taxonomy" id="265949"/>
    <lineage>
        <taxon>Bacteria</taxon>
        <taxon>Bacillati</taxon>
        <taxon>Actinomycetota</taxon>
        <taxon>Actinomycetes</taxon>
        <taxon>Mycobacteriales</taxon>
        <taxon>Mycobacteriaceae</taxon>
        <taxon>Mycobacterium</taxon>
        <taxon>Mycobacterium ulcerans group</taxon>
    </lineage>
</organism>
<evidence type="ECO:0000256" key="4">
    <source>
        <dbReference type="HAMAP-Rule" id="MF_01698"/>
    </source>
</evidence>
<comment type="subunit">
    <text evidence="4">Monomer.</text>
</comment>
<protein>
    <recommendedName>
        <fullName evidence="4">Mycothiol acetyltransferase</fullName>
        <shortName evidence="4">MSH acetyltransferase</shortName>
        <ecNumber evidence="4">2.3.1.189</ecNumber>
    </recommendedName>
    <alternativeName>
        <fullName evidence="4">Mycothiol synthase</fullName>
    </alternativeName>
</protein>
<feature type="binding site" evidence="4">
    <location>
        <begin position="250"/>
        <end position="256"/>
    </location>
    <ligand>
        <name>acetyl-CoA</name>
        <dbReference type="ChEBI" id="CHEBI:57288"/>
        <label>2</label>
    </ligand>
</feature>
<keyword evidence="3 4" id="KW-0012">Acyltransferase</keyword>
<evidence type="ECO:0000256" key="2">
    <source>
        <dbReference type="ARBA" id="ARBA00022737"/>
    </source>
</evidence>
<dbReference type="GO" id="GO:0010125">
    <property type="term" value="P:mycothiol biosynthetic process"/>
    <property type="evidence" value="ECO:0007669"/>
    <property type="project" value="UniProtKB-UniRule"/>
</dbReference>
<gene>
    <name evidence="4 6" type="primary">mshD</name>
    <name evidence="6" type="ORF">NJB1907Z4_C49990</name>
</gene>
<dbReference type="CDD" id="cd04301">
    <property type="entry name" value="NAT_SF"/>
    <property type="match status" value="2"/>
</dbReference>
<feature type="binding site" evidence="4">
    <location>
        <position position="36"/>
    </location>
    <ligand>
        <name>1D-myo-inositol 2-(L-cysteinylamino)-2-deoxy-alpha-D-glucopyranoside</name>
        <dbReference type="ChEBI" id="CHEBI:58887"/>
    </ligand>
</feature>
<dbReference type="InterPro" id="IPR016181">
    <property type="entry name" value="Acyl_CoA_acyltransferase"/>
</dbReference>
<feature type="binding site" evidence="4">
    <location>
        <begin position="88"/>
        <end position="93"/>
    </location>
    <ligand>
        <name>acetyl-CoA</name>
        <dbReference type="ChEBI" id="CHEBI:57288"/>
        <label>1</label>
    </ligand>
</feature>
<reference evidence="6" key="1">
    <citation type="submission" date="2022-06" db="EMBL/GenBank/DDBJ databases">
        <title>Complete genome sequence of Mycobacterium pseudoshottsii NJB1907-Z4.</title>
        <authorList>
            <person name="Komine T."/>
            <person name="Fukano H."/>
            <person name="Wada S."/>
        </authorList>
    </citation>
    <scope>NUCLEOTIDE SEQUENCE</scope>
    <source>
        <strain evidence="6">NJB1907-Z4</strain>
    </source>
</reference>
<dbReference type="Gene3D" id="3.40.630.30">
    <property type="match status" value="1"/>
</dbReference>
<dbReference type="GO" id="GO:0008999">
    <property type="term" value="F:protein-N-terminal-alanine acetyltransferase activity"/>
    <property type="evidence" value="ECO:0007669"/>
    <property type="project" value="TreeGrafter"/>
</dbReference>